<dbReference type="Proteomes" id="UP001255856">
    <property type="component" value="Unassembled WGS sequence"/>
</dbReference>
<keyword evidence="4" id="KW-1185">Reference proteome</keyword>
<reference evidence="3" key="1">
    <citation type="submission" date="2021-01" db="EMBL/GenBank/DDBJ databases">
        <authorList>
            <person name="Eckstrom K.M.E."/>
        </authorList>
    </citation>
    <scope>NUCLEOTIDE SEQUENCE</scope>
    <source>
        <strain evidence="3">UVCC 0001</strain>
    </source>
</reference>
<evidence type="ECO:0000313" key="4">
    <source>
        <dbReference type="Proteomes" id="UP001255856"/>
    </source>
</evidence>
<keyword evidence="2" id="KW-0812">Transmembrane</keyword>
<accession>A0AAD9ID98</accession>
<dbReference type="InterPro" id="IPR007251">
    <property type="entry name" value="Iron_permease_Fet4"/>
</dbReference>
<dbReference type="AlphaFoldDB" id="A0AAD9ID98"/>
<evidence type="ECO:0000256" key="2">
    <source>
        <dbReference type="SAM" id="Phobius"/>
    </source>
</evidence>
<protein>
    <submittedName>
        <fullName evidence="3">Uncharacterized protein</fullName>
    </submittedName>
</protein>
<comment type="caution">
    <text evidence="3">The sequence shown here is derived from an EMBL/GenBank/DDBJ whole genome shotgun (WGS) entry which is preliminary data.</text>
</comment>
<organism evidence="3 4">
    <name type="scientific">Prototheca wickerhamii</name>
    <dbReference type="NCBI Taxonomy" id="3111"/>
    <lineage>
        <taxon>Eukaryota</taxon>
        <taxon>Viridiplantae</taxon>
        <taxon>Chlorophyta</taxon>
        <taxon>core chlorophytes</taxon>
        <taxon>Trebouxiophyceae</taxon>
        <taxon>Chlorellales</taxon>
        <taxon>Chlorellaceae</taxon>
        <taxon>Prototheca</taxon>
    </lineage>
</organism>
<feature type="transmembrane region" description="Helical" evidence="2">
    <location>
        <begin position="410"/>
        <end position="433"/>
    </location>
</feature>
<feature type="transmembrane region" description="Helical" evidence="2">
    <location>
        <begin position="301"/>
        <end position="321"/>
    </location>
</feature>
<dbReference type="GO" id="GO:0055085">
    <property type="term" value="P:transmembrane transport"/>
    <property type="evidence" value="ECO:0007669"/>
    <property type="project" value="InterPro"/>
</dbReference>
<evidence type="ECO:0000256" key="1">
    <source>
        <dbReference type="SAM" id="MobiDB-lite"/>
    </source>
</evidence>
<feature type="transmembrane region" description="Helical" evidence="2">
    <location>
        <begin position="376"/>
        <end position="398"/>
    </location>
</feature>
<sequence>MGAAQQAVEPFTSCWGATCSLGRREAVEEAAVTQRMGDQAARAASLAPKDSVDLDLKSSKDESTIVSVEPSEMSSLLEGTTYTAAPKDTFAGRALDEVVQLAGSRVAFGGILAIITGWAIAGGVLGGPDLWQIILQDTSSIQCYISDMILMRQQMNDFREHLRMVAILRSRAQAVAACFDQLLAQGRLQAAAGELARTSTVDLARLSTRLSSARSSRGNGRIALGLERVNPAIFHGIEAEAQALDLVGDGTALQSQGLIDRAIVYIADVMGSIWMLLAYCIGMISWIALGPKYDFSNNWQLWLNTCLALQQTLSTCLLTLARNRHTAFVERCMCAILREDCEVEYRARALSGHRAMNPPVRIEWAADSRFSRAMDWYASLIGSGYGAAVSALLFIGWIAVGNVMSWGDNWWLIVGTWTGVVGTFNAAVLRYSLFREETKSKLEYGRLIAEDKAIFSRMGLRATEQTDFFVSTVMTRISLFTSRVCASPWAVGGTLALIVGLLVGATVVLWNETAQLLVNSVTMIVESFFLIVLIDAHNVQAVEHRVRLHDMLLRRLQLLVILRRVGAEEGDQKPDDTAPLAAEAPVERAPPAADAPDDDREPSRVAVAPSPFSIDAP</sequence>
<feature type="transmembrane region" description="Helical" evidence="2">
    <location>
        <begin position="489"/>
        <end position="510"/>
    </location>
</feature>
<dbReference type="Pfam" id="PF04120">
    <property type="entry name" value="Iron_permease"/>
    <property type="match status" value="2"/>
</dbReference>
<keyword evidence="2" id="KW-0472">Membrane</keyword>
<proteinExistence type="predicted"/>
<evidence type="ECO:0000313" key="3">
    <source>
        <dbReference type="EMBL" id="KAK2075891.1"/>
    </source>
</evidence>
<feature type="transmembrane region" description="Helical" evidence="2">
    <location>
        <begin position="262"/>
        <end position="289"/>
    </location>
</feature>
<feature type="compositionally biased region" description="Low complexity" evidence="1">
    <location>
        <begin position="578"/>
        <end position="594"/>
    </location>
</feature>
<gene>
    <name evidence="3" type="ORF">QBZ16_001633</name>
</gene>
<name>A0AAD9ID98_PROWI</name>
<feature type="region of interest" description="Disordered" evidence="1">
    <location>
        <begin position="569"/>
        <end position="617"/>
    </location>
</feature>
<feature type="transmembrane region" description="Helical" evidence="2">
    <location>
        <begin position="516"/>
        <end position="536"/>
    </location>
</feature>
<keyword evidence="2" id="KW-1133">Transmembrane helix</keyword>
<dbReference type="EMBL" id="JASFZW010000013">
    <property type="protein sequence ID" value="KAK2075891.1"/>
    <property type="molecule type" value="Genomic_DNA"/>
</dbReference>